<dbReference type="EMBL" id="PEYM01000096">
    <property type="protein sequence ID" value="PIS29212.1"/>
    <property type="molecule type" value="Genomic_DNA"/>
</dbReference>
<sequence>MNLARINYQKDQRRINMKKFVSLCLFAALIMSLPASALTFKDMPDDHWAASAVYDLVNRGVTNGFPDGTFRGNKKLSRYETAVFLSKMAKSIGGGASETQVEKIVNKILARKAAAGTGAPVSGTVFVRYQTDGNNSGVINNFDVTRAYLTINSNVGENADAKVVLDSTRNSGTRLETFLKYAYVDLKDTFSVIPGITMNTRIGMQPTYWSTWVDGLLGLRVVETSMLNLDGGITTSDFGLAGLGKVNLFGLPTTNYTVTVLNGNGFTAAETDQGKNIAMRFDSEVWPGLTVAAGGRIVGVGNTNTGNKMANLLAAYDANFAKTYLEVMYGTGLLGVSAAGTYDLGSLTDMLDKYGVFARADIYDPNRTTDNDGRTRMWIGGTYDWNANVKLVADYDAVTYASAAAVNAGQTVSSYALRAQINL</sequence>
<dbReference type="Gene3D" id="2.40.160.10">
    <property type="entry name" value="Porin"/>
    <property type="match status" value="1"/>
</dbReference>
<reference evidence="3 4" key="1">
    <citation type="submission" date="2017-09" db="EMBL/GenBank/DDBJ databases">
        <title>Depth-based differentiation of microbial function through sediment-hosted aquifers and enrichment of novel symbionts in the deep terrestrial subsurface.</title>
        <authorList>
            <person name="Probst A.J."/>
            <person name="Ladd B."/>
            <person name="Jarett J.K."/>
            <person name="Geller-Mcgrath D.E."/>
            <person name="Sieber C.M."/>
            <person name="Emerson J.B."/>
            <person name="Anantharaman K."/>
            <person name="Thomas B.C."/>
            <person name="Malmstrom R."/>
            <person name="Stieglmeier M."/>
            <person name="Klingl A."/>
            <person name="Woyke T."/>
            <person name="Ryan C.M."/>
            <person name="Banfield J.F."/>
        </authorList>
    </citation>
    <scope>NUCLEOTIDE SEQUENCE [LARGE SCALE GENOMIC DNA]</scope>
    <source>
        <strain evidence="3">CG08_land_8_20_14_0_20_45_16</strain>
    </source>
</reference>
<dbReference type="InterPro" id="IPR023614">
    <property type="entry name" value="Porin_dom_sf"/>
</dbReference>
<dbReference type="InterPro" id="IPR051465">
    <property type="entry name" value="Cell_Envelope_Struct_Comp"/>
</dbReference>
<dbReference type="Pfam" id="PF00395">
    <property type="entry name" value="SLH"/>
    <property type="match status" value="1"/>
</dbReference>
<evidence type="ECO:0000256" key="1">
    <source>
        <dbReference type="SAM" id="SignalP"/>
    </source>
</evidence>
<accession>A0A2H0XWB6</accession>
<dbReference type="InterPro" id="IPR001119">
    <property type="entry name" value="SLH_dom"/>
</dbReference>
<feature type="signal peptide" evidence="1">
    <location>
        <begin position="1"/>
        <end position="37"/>
    </location>
</feature>
<dbReference type="PANTHER" id="PTHR43308">
    <property type="entry name" value="OUTER MEMBRANE PROTEIN ALPHA-RELATED"/>
    <property type="match status" value="1"/>
</dbReference>
<feature type="domain" description="SLH" evidence="2">
    <location>
        <begin position="36"/>
        <end position="99"/>
    </location>
</feature>
<evidence type="ECO:0000313" key="4">
    <source>
        <dbReference type="Proteomes" id="UP000231343"/>
    </source>
</evidence>
<evidence type="ECO:0000313" key="3">
    <source>
        <dbReference type="EMBL" id="PIS29212.1"/>
    </source>
</evidence>
<organism evidence="3 4">
    <name type="scientific">Candidatus Saganbacteria bacterium CG08_land_8_20_14_0_20_45_16</name>
    <dbReference type="NCBI Taxonomy" id="2014293"/>
    <lineage>
        <taxon>Bacteria</taxon>
        <taxon>Bacillati</taxon>
        <taxon>Saganbacteria</taxon>
    </lineage>
</organism>
<dbReference type="Proteomes" id="UP000231343">
    <property type="component" value="Unassembled WGS sequence"/>
</dbReference>
<dbReference type="PROSITE" id="PS51272">
    <property type="entry name" value="SLH"/>
    <property type="match status" value="1"/>
</dbReference>
<protein>
    <recommendedName>
        <fullName evidence="2">SLH domain-containing protein</fullName>
    </recommendedName>
</protein>
<dbReference type="AlphaFoldDB" id="A0A2H0XWB6"/>
<comment type="caution">
    <text evidence="3">The sequence shown here is derived from an EMBL/GenBank/DDBJ whole genome shotgun (WGS) entry which is preliminary data.</text>
</comment>
<proteinExistence type="predicted"/>
<gene>
    <name evidence="3" type="ORF">COT42_06010</name>
</gene>
<evidence type="ECO:0000259" key="2">
    <source>
        <dbReference type="PROSITE" id="PS51272"/>
    </source>
</evidence>
<name>A0A2H0XWB6_UNCSA</name>
<dbReference type="SUPFAM" id="SSF56935">
    <property type="entry name" value="Porins"/>
    <property type="match status" value="1"/>
</dbReference>
<keyword evidence="1" id="KW-0732">Signal</keyword>
<feature type="chain" id="PRO_5013823157" description="SLH domain-containing protein" evidence="1">
    <location>
        <begin position="38"/>
        <end position="423"/>
    </location>
</feature>